<dbReference type="GO" id="GO:0061522">
    <property type="term" value="F:1,4-dihydroxy-2-naphthoyl-CoA thioesterase activity"/>
    <property type="evidence" value="ECO:0007669"/>
    <property type="project" value="TreeGrafter"/>
</dbReference>
<dbReference type="AlphaFoldDB" id="A0A4R1FQ23"/>
<dbReference type="InterPro" id="IPR006683">
    <property type="entry name" value="Thioestr_dom"/>
</dbReference>
<dbReference type="PANTHER" id="PTHR43240:SF5">
    <property type="entry name" value="1,4-DIHYDROXY-2-NAPHTHOYL-COA THIOESTERASE 1"/>
    <property type="match status" value="1"/>
</dbReference>
<dbReference type="Proteomes" id="UP000294702">
    <property type="component" value="Unassembled WGS sequence"/>
</dbReference>
<dbReference type="Pfam" id="PF03061">
    <property type="entry name" value="4HBT"/>
    <property type="match status" value="1"/>
</dbReference>
<dbReference type="NCBIfam" id="TIGR00369">
    <property type="entry name" value="unchar_dom_1"/>
    <property type="match status" value="1"/>
</dbReference>
<accession>A0A4R1FQ23</accession>
<protein>
    <submittedName>
        <fullName evidence="4">Uncharacterized protein (TIGR00369 family)</fullName>
    </submittedName>
</protein>
<dbReference type="CDD" id="cd03443">
    <property type="entry name" value="PaaI_thioesterase"/>
    <property type="match status" value="1"/>
</dbReference>
<keyword evidence="2" id="KW-0378">Hydrolase</keyword>
<keyword evidence="5" id="KW-1185">Reference proteome</keyword>
<organism evidence="4 5">
    <name type="scientific">Volucribacter psittacicida</name>
    <dbReference type="NCBI Taxonomy" id="203482"/>
    <lineage>
        <taxon>Bacteria</taxon>
        <taxon>Pseudomonadati</taxon>
        <taxon>Pseudomonadota</taxon>
        <taxon>Gammaproteobacteria</taxon>
        <taxon>Pasteurellales</taxon>
        <taxon>Pasteurellaceae</taxon>
        <taxon>Volucribacter</taxon>
    </lineage>
</organism>
<sequence>MIWQKNYSLEQINQFNQHCAVSHLGICFSHKDDNSLTATMPVNQHTKQPFGVLHGGLTVALAETVGSMAGFCCVAEDKIAVGSEINASHLRPVKSGIVTATASPIRLGNHQQVWHIDVYDEQQQRCCVARLTLSIIKKV</sequence>
<dbReference type="Gene3D" id="3.10.129.10">
    <property type="entry name" value="Hotdog Thioesterase"/>
    <property type="match status" value="1"/>
</dbReference>
<comment type="similarity">
    <text evidence="1">Belongs to the thioesterase PaaI family.</text>
</comment>
<dbReference type="InterPro" id="IPR029069">
    <property type="entry name" value="HotDog_dom_sf"/>
</dbReference>
<proteinExistence type="inferred from homology"/>
<dbReference type="GO" id="GO:0005829">
    <property type="term" value="C:cytosol"/>
    <property type="evidence" value="ECO:0007669"/>
    <property type="project" value="TreeGrafter"/>
</dbReference>
<evidence type="ECO:0000259" key="3">
    <source>
        <dbReference type="Pfam" id="PF03061"/>
    </source>
</evidence>
<gene>
    <name evidence="4" type="ORF">EV694_1794</name>
</gene>
<evidence type="ECO:0000313" key="4">
    <source>
        <dbReference type="EMBL" id="TCJ96240.1"/>
    </source>
</evidence>
<dbReference type="EMBL" id="SMFT01000004">
    <property type="protein sequence ID" value="TCJ96240.1"/>
    <property type="molecule type" value="Genomic_DNA"/>
</dbReference>
<dbReference type="PANTHER" id="PTHR43240">
    <property type="entry name" value="1,4-DIHYDROXY-2-NAPHTHOYL-COA THIOESTERASE 1"/>
    <property type="match status" value="1"/>
</dbReference>
<dbReference type="RefSeq" id="WP_132691605.1">
    <property type="nucleotide sequence ID" value="NZ_SMFT01000004.1"/>
</dbReference>
<dbReference type="OrthoDB" id="9798208at2"/>
<evidence type="ECO:0000313" key="5">
    <source>
        <dbReference type="Proteomes" id="UP000294702"/>
    </source>
</evidence>
<feature type="domain" description="Thioesterase" evidence="3">
    <location>
        <begin position="50"/>
        <end position="127"/>
    </location>
</feature>
<reference evidence="4 5" key="1">
    <citation type="submission" date="2019-03" db="EMBL/GenBank/DDBJ databases">
        <title>Genomic Encyclopedia of Type Strains, Phase IV (KMG-IV): sequencing the most valuable type-strain genomes for metagenomic binning, comparative biology and taxonomic classification.</title>
        <authorList>
            <person name="Goeker M."/>
        </authorList>
    </citation>
    <scope>NUCLEOTIDE SEQUENCE [LARGE SCALE GENOMIC DNA]</scope>
    <source>
        <strain evidence="4 5">DSM 15534</strain>
    </source>
</reference>
<evidence type="ECO:0000256" key="1">
    <source>
        <dbReference type="ARBA" id="ARBA00008324"/>
    </source>
</evidence>
<comment type="caution">
    <text evidence="4">The sequence shown here is derived from an EMBL/GenBank/DDBJ whole genome shotgun (WGS) entry which is preliminary data.</text>
</comment>
<name>A0A4R1FQ23_9PAST</name>
<dbReference type="InterPro" id="IPR003736">
    <property type="entry name" value="PAAI_dom"/>
</dbReference>
<evidence type="ECO:0000256" key="2">
    <source>
        <dbReference type="ARBA" id="ARBA00022801"/>
    </source>
</evidence>
<dbReference type="SUPFAM" id="SSF54637">
    <property type="entry name" value="Thioesterase/thiol ester dehydrase-isomerase"/>
    <property type="match status" value="1"/>
</dbReference>